<dbReference type="OrthoDB" id="9914267at2"/>
<evidence type="ECO:0000313" key="2">
    <source>
        <dbReference type="EMBL" id="TCG11592.1"/>
    </source>
</evidence>
<sequence length="263" mass="30198">MENRTLGVWVTAIINIFISIFILAGIFLMAWNLYHFLTKILGLAYAKEISEYVNGFTHYFKNKKSVGPQDIENLQKLVNALNANLGDHKITLSHSLSPQENFQHVNDAIQDLIKNEETQHTFFKAIIQLVKDKNEVLNGIQPINDKHVEFAKSLFEFSDYVSFKKIAALALKDTVDKKGIVNLLVEGMFKWFTQTSGWFFIGLLMFAVGWLSATVASITTKIVRKKRDLKGGGWLIFWAWFMPLFGFIFYPIISFSYILRKKA</sequence>
<feature type="transmembrane region" description="Helical" evidence="1">
    <location>
        <begin position="235"/>
        <end position="259"/>
    </location>
</feature>
<dbReference type="EMBL" id="PSZP01000005">
    <property type="protein sequence ID" value="TCG11592.1"/>
    <property type="molecule type" value="Genomic_DNA"/>
</dbReference>
<gene>
    <name evidence="2" type="ORF">C4B25_01260</name>
</gene>
<keyword evidence="1" id="KW-0812">Transmembrane</keyword>
<dbReference type="Proteomes" id="UP000291072">
    <property type="component" value="Unassembled WGS sequence"/>
</dbReference>
<keyword evidence="1" id="KW-1133">Transmembrane helix</keyword>
<feature type="transmembrane region" description="Helical" evidence="1">
    <location>
        <begin position="198"/>
        <end position="223"/>
    </location>
</feature>
<feature type="transmembrane region" description="Helical" evidence="1">
    <location>
        <begin position="6"/>
        <end position="31"/>
    </location>
</feature>
<evidence type="ECO:0000256" key="1">
    <source>
        <dbReference type="SAM" id="Phobius"/>
    </source>
</evidence>
<keyword evidence="3" id="KW-1185">Reference proteome</keyword>
<keyword evidence="1" id="KW-0472">Membrane</keyword>
<name>A0A4R0XPV9_9MOLU</name>
<organism evidence="2 3">
    <name type="scientific">Mycoplasma todarodis</name>
    <dbReference type="NCBI Taxonomy" id="1937191"/>
    <lineage>
        <taxon>Bacteria</taxon>
        <taxon>Bacillati</taxon>
        <taxon>Mycoplasmatota</taxon>
        <taxon>Mollicutes</taxon>
        <taxon>Mycoplasmataceae</taxon>
        <taxon>Mycoplasma</taxon>
    </lineage>
</organism>
<protein>
    <submittedName>
        <fullName evidence="2">Uncharacterized protein</fullName>
    </submittedName>
</protein>
<dbReference type="AlphaFoldDB" id="A0A4R0XPV9"/>
<reference evidence="2 3" key="1">
    <citation type="submission" date="2018-02" db="EMBL/GenBank/DDBJ databases">
        <title>Mycoplasma marinum and Mycoplasma todarodis sp. nov., moderately halophilic and psychrotolerant mycoplasmas isolated from cephalopods.</title>
        <authorList>
            <person name="Viver T."/>
        </authorList>
    </citation>
    <scope>NUCLEOTIDE SEQUENCE [LARGE SCALE GENOMIC DNA]</scope>
    <source>
        <strain evidence="2 3">5H</strain>
    </source>
</reference>
<proteinExistence type="predicted"/>
<accession>A0A4R0XPV9</accession>
<dbReference type="RefSeq" id="WP_131613254.1">
    <property type="nucleotide sequence ID" value="NZ_PSZP01000005.1"/>
</dbReference>
<comment type="caution">
    <text evidence="2">The sequence shown here is derived from an EMBL/GenBank/DDBJ whole genome shotgun (WGS) entry which is preliminary data.</text>
</comment>
<evidence type="ECO:0000313" key="3">
    <source>
        <dbReference type="Proteomes" id="UP000291072"/>
    </source>
</evidence>